<proteinExistence type="predicted"/>
<sequence>MQFVSYVSTTYQCEDYPNALIQIHASVLQAAVIERVVVPSCPNGARPMMRPDGNPRKCLPHQNNLCVNALPDQPNATTVCCWYNQVDYFCCLDVRPDECPDYHDVTVVVHHSYPQTPYSFRSYHFKKGIEDEIVALAKEAAKVKQIRAEDGILVRQNHEDQPEPSNRRLK</sequence>
<dbReference type="AlphaFoldDB" id="A0A0N5ARN6"/>
<evidence type="ECO:0000313" key="3">
    <source>
        <dbReference type="WBParaSite" id="SMUV_0000738901-mRNA-1"/>
    </source>
</evidence>
<dbReference type="Proteomes" id="UP000046393">
    <property type="component" value="Unplaced"/>
</dbReference>
<feature type="region of interest" description="Disordered" evidence="1">
    <location>
        <begin position="151"/>
        <end position="170"/>
    </location>
</feature>
<dbReference type="WBParaSite" id="SMUV_0000738901-mRNA-1">
    <property type="protein sequence ID" value="SMUV_0000738901-mRNA-1"/>
    <property type="gene ID" value="SMUV_0000738901"/>
</dbReference>
<protein>
    <submittedName>
        <fullName evidence="3">WAP domain-containing protein</fullName>
    </submittedName>
</protein>
<evidence type="ECO:0000256" key="1">
    <source>
        <dbReference type="SAM" id="MobiDB-lite"/>
    </source>
</evidence>
<accession>A0A0N5ARN6</accession>
<evidence type="ECO:0000313" key="2">
    <source>
        <dbReference type="Proteomes" id="UP000046393"/>
    </source>
</evidence>
<reference evidence="3" key="1">
    <citation type="submission" date="2017-02" db="UniProtKB">
        <authorList>
            <consortium name="WormBaseParasite"/>
        </authorList>
    </citation>
    <scope>IDENTIFICATION</scope>
</reference>
<keyword evidence="2" id="KW-1185">Reference proteome</keyword>
<name>A0A0N5ARN6_9BILA</name>
<organism evidence="2 3">
    <name type="scientific">Syphacia muris</name>
    <dbReference type="NCBI Taxonomy" id="451379"/>
    <lineage>
        <taxon>Eukaryota</taxon>
        <taxon>Metazoa</taxon>
        <taxon>Ecdysozoa</taxon>
        <taxon>Nematoda</taxon>
        <taxon>Chromadorea</taxon>
        <taxon>Rhabditida</taxon>
        <taxon>Spirurina</taxon>
        <taxon>Oxyuridomorpha</taxon>
        <taxon>Oxyuroidea</taxon>
        <taxon>Oxyuridae</taxon>
        <taxon>Syphacia</taxon>
    </lineage>
</organism>
<feature type="compositionally biased region" description="Basic and acidic residues" evidence="1">
    <location>
        <begin position="151"/>
        <end position="161"/>
    </location>
</feature>